<dbReference type="Pfam" id="PF17921">
    <property type="entry name" value="Integrase_H2C2"/>
    <property type="match status" value="1"/>
</dbReference>
<name>A0ABQ7VZ72_SOLTU</name>
<dbReference type="PROSITE" id="PS50013">
    <property type="entry name" value="CHROMO_2"/>
    <property type="match status" value="1"/>
</dbReference>
<dbReference type="PANTHER" id="PTHR37984:SF5">
    <property type="entry name" value="PROTEIN NYNRIN-LIKE"/>
    <property type="match status" value="1"/>
</dbReference>
<dbReference type="InterPro" id="IPR050951">
    <property type="entry name" value="Retrovirus_Pol_polyprotein"/>
</dbReference>
<accession>A0ABQ7VZ72</accession>
<dbReference type="PANTHER" id="PTHR37984">
    <property type="entry name" value="PROTEIN CBG26694"/>
    <property type="match status" value="1"/>
</dbReference>
<keyword evidence="3" id="KW-1185">Reference proteome</keyword>
<dbReference type="InterPro" id="IPR023780">
    <property type="entry name" value="Chromo_domain"/>
</dbReference>
<organism evidence="2 3">
    <name type="scientific">Solanum tuberosum</name>
    <name type="common">Potato</name>
    <dbReference type="NCBI Taxonomy" id="4113"/>
    <lineage>
        <taxon>Eukaryota</taxon>
        <taxon>Viridiplantae</taxon>
        <taxon>Streptophyta</taxon>
        <taxon>Embryophyta</taxon>
        <taxon>Tracheophyta</taxon>
        <taxon>Spermatophyta</taxon>
        <taxon>Magnoliopsida</taxon>
        <taxon>eudicotyledons</taxon>
        <taxon>Gunneridae</taxon>
        <taxon>Pentapetalae</taxon>
        <taxon>asterids</taxon>
        <taxon>lamiids</taxon>
        <taxon>Solanales</taxon>
        <taxon>Solanaceae</taxon>
        <taxon>Solanoideae</taxon>
        <taxon>Solaneae</taxon>
        <taxon>Solanum</taxon>
    </lineage>
</organism>
<protein>
    <recommendedName>
        <fullName evidence="1">Chromo domain-containing protein</fullName>
    </recommendedName>
</protein>
<comment type="caution">
    <text evidence="2">The sequence shown here is derived from an EMBL/GenBank/DDBJ whole genome shotgun (WGS) entry which is preliminary data.</text>
</comment>
<reference evidence="2 3" key="1">
    <citation type="journal article" date="2021" name="bioRxiv">
        <title>Chromosome-scale and haplotype-resolved genome assembly of a tetraploid potato cultivar.</title>
        <authorList>
            <person name="Sun H."/>
            <person name="Jiao W.-B."/>
            <person name="Krause K."/>
            <person name="Campoy J.A."/>
            <person name="Goel M."/>
            <person name="Folz-Donahue K."/>
            <person name="Kukat C."/>
            <person name="Huettel B."/>
            <person name="Schneeberger K."/>
        </authorList>
    </citation>
    <scope>NUCLEOTIDE SEQUENCE [LARGE SCALE GENOMIC DNA]</scope>
    <source>
        <strain evidence="2">SolTubOtavaFocal</strain>
        <tissue evidence="2">Leaves</tissue>
    </source>
</reference>
<dbReference type="Proteomes" id="UP000826656">
    <property type="component" value="Unassembled WGS sequence"/>
</dbReference>
<dbReference type="InterPro" id="IPR016197">
    <property type="entry name" value="Chromo-like_dom_sf"/>
</dbReference>
<proteinExistence type="predicted"/>
<dbReference type="Pfam" id="PF00385">
    <property type="entry name" value="Chromo"/>
    <property type="match status" value="1"/>
</dbReference>
<dbReference type="EMBL" id="JAIVGD010000005">
    <property type="protein sequence ID" value="KAH0773802.1"/>
    <property type="molecule type" value="Genomic_DNA"/>
</dbReference>
<dbReference type="Gene3D" id="2.40.50.40">
    <property type="match status" value="1"/>
</dbReference>
<dbReference type="InterPro" id="IPR041588">
    <property type="entry name" value="Integrase_H2C2"/>
</dbReference>
<evidence type="ECO:0000313" key="2">
    <source>
        <dbReference type="EMBL" id="KAH0773802.1"/>
    </source>
</evidence>
<dbReference type="Gene3D" id="1.10.340.70">
    <property type="match status" value="1"/>
</dbReference>
<evidence type="ECO:0000259" key="1">
    <source>
        <dbReference type="PROSITE" id="PS50013"/>
    </source>
</evidence>
<feature type="domain" description="Chromo" evidence="1">
    <location>
        <begin position="229"/>
        <end position="307"/>
    </location>
</feature>
<sequence>MTSILQKLIAEQQSDDNYNLKNGCLLYKGRLVLPKGSSRIPGLLNEFHSSPIGGHSGYLRTYKRLFENIYWEGMKRDVQDFVARCEIYQKNKSQTLSPVGLLQPLPIPHHVWEDQEKILRNGPTGYLGLSIGMTPFKALYGRDPSSIFHMDDTTSAVEEVNEQVRTKNLILTKLNEHLLQAQQRMKNQADRHRRELTFEIGELVYLKLRAYKLRSLAKKINEKLSPRFYELELQVEPEAARQIGKLINGKLEVLIKWKNLSEFENTWEEYAIIDQQFPDFYLEDKVILIGKGNDVPQVIKTYSRRPK</sequence>
<gene>
    <name evidence="2" type="ORF">KY290_010939</name>
</gene>
<evidence type="ECO:0000313" key="3">
    <source>
        <dbReference type="Proteomes" id="UP000826656"/>
    </source>
</evidence>
<dbReference type="SUPFAM" id="SSF54160">
    <property type="entry name" value="Chromo domain-like"/>
    <property type="match status" value="1"/>
</dbReference>
<dbReference type="InterPro" id="IPR000953">
    <property type="entry name" value="Chromo/chromo_shadow_dom"/>
</dbReference>